<keyword evidence="2" id="KW-1185">Reference proteome</keyword>
<dbReference type="Proteomes" id="UP001419910">
    <property type="component" value="Unassembled WGS sequence"/>
</dbReference>
<dbReference type="SUPFAM" id="SSF160419">
    <property type="entry name" value="YdfO-like"/>
    <property type="match status" value="1"/>
</dbReference>
<name>A0ABU9Y707_9SPHN</name>
<accession>A0ABU9Y707</accession>
<comment type="caution">
    <text evidence="1">The sequence shown here is derived from an EMBL/GenBank/DDBJ whole genome shotgun (WGS) entry which is preliminary data.</text>
</comment>
<dbReference type="EMBL" id="JBDIME010000018">
    <property type="protein sequence ID" value="MEN2791507.1"/>
    <property type="molecule type" value="Genomic_DNA"/>
</dbReference>
<dbReference type="InterPro" id="IPR036696">
    <property type="entry name" value="YdfO-like_sf"/>
</dbReference>
<dbReference type="RefSeq" id="WP_343892504.1">
    <property type="nucleotide sequence ID" value="NZ_BAAAEH010000060.1"/>
</dbReference>
<dbReference type="Pfam" id="PF07166">
    <property type="entry name" value="DUF1398"/>
    <property type="match status" value="1"/>
</dbReference>
<dbReference type="InterPro" id="IPR009833">
    <property type="entry name" value="DUF1398"/>
</dbReference>
<evidence type="ECO:0000313" key="2">
    <source>
        <dbReference type="Proteomes" id="UP001419910"/>
    </source>
</evidence>
<proteinExistence type="predicted"/>
<evidence type="ECO:0000313" key="1">
    <source>
        <dbReference type="EMBL" id="MEN2791507.1"/>
    </source>
</evidence>
<dbReference type="Gene3D" id="3.30.1810.10">
    <property type="entry name" value="YdfO-like"/>
    <property type="match status" value="1"/>
</dbReference>
<protein>
    <submittedName>
        <fullName evidence="1">DUF1398 family protein</fullName>
    </submittedName>
</protein>
<gene>
    <name evidence="1" type="ORF">ABC974_17865</name>
</gene>
<sequence>MNQHVIETLEQCTCAADDASLRFPEIVAKLMEAGVEQYHADLLRAEKTYYLPDGVTHISKCAPVATLFATAFDAAGIAAAVRASQAQEIDYTAFCERVAAAGCTGYFVSMAGRRALYLGRTAESCVEYFPSTPRQ</sequence>
<organism evidence="1 2">
    <name type="scientific">Sphingomonas oligophenolica</name>
    <dbReference type="NCBI Taxonomy" id="301154"/>
    <lineage>
        <taxon>Bacteria</taxon>
        <taxon>Pseudomonadati</taxon>
        <taxon>Pseudomonadota</taxon>
        <taxon>Alphaproteobacteria</taxon>
        <taxon>Sphingomonadales</taxon>
        <taxon>Sphingomonadaceae</taxon>
        <taxon>Sphingomonas</taxon>
    </lineage>
</organism>
<reference evidence="1 2" key="1">
    <citation type="submission" date="2024-05" db="EMBL/GenBank/DDBJ databases">
        <authorList>
            <person name="Liu Q."/>
            <person name="Xin Y.-H."/>
        </authorList>
    </citation>
    <scope>NUCLEOTIDE SEQUENCE [LARGE SCALE GENOMIC DNA]</scope>
    <source>
        <strain evidence="1 2">CGMCC 1.10181</strain>
    </source>
</reference>